<dbReference type="Pfam" id="PF00249">
    <property type="entry name" value="Myb_DNA-binding"/>
    <property type="match status" value="1"/>
</dbReference>
<sequence length="403" mass="45419">MSNKSATTLAEAPNCEAIADDLDAHSKGKIDGIEACGQKSSTESSQNISSIDLNEGASSNMDEGFSIVDCEKSSEGNSDNNSTSVEGNEKKVRQYNRSKMPRLRWTPDLHFSFVHAIERLGGQERATPKLVLQLMNVRGLSIAHVKSHLQMYRGKKLDESGQVLGQANRGILGKGYFSGRMDQMSGNLEHFRYQNGGIIVSSNSKGDNDMNSLLHDPPSQSPYEIKSISSRYYQQWSYCQDTMQNSEDKMLRKPCTSSIFHVMHGSTRNGPIRPSIFLEEKRWPPREFISNHLKEKRVPTANTWANNASQPFNHQIHQQANSTGANFMQHFNRNDGPKIIKSTLEQKFEAPNTHQMLNDHKMLDSKEWLPDLQLCLSRSIGKYKEKMHNKVESDVNTVLSLTL</sequence>
<evidence type="ECO:0000313" key="8">
    <source>
        <dbReference type="Proteomes" id="UP001630127"/>
    </source>
</evidence>
<dbReference type="PROSITE" id="PS51294">
    <property type="entry name" value="HTH_MYB"/>
    <property type="match status" value="1"/>
</dbReference>
<dbReference type="PANTHER" id="PTHR31314:SF164">
    <property type="entry name" value="HTH MYB-TYPE DOMAIN-CONTAINING PROTEIN"/>
    <property type="match status" value="1"/>
</dbReference>
<dbReference type="InterPro" id="IPR017930">
    <property type="entry name" value="Myb_dom"/>
</dbReference>
<dbReference type="PANTHER" id="PTHR31314">
    <property type="entry name" value="MYB FAMILY TRANSCRIPTION FACTOR PHL7-LIKE"/>
    <property type="match status" value="1"/>
</dbReference>
<feature type="compositionally biased region" description="Polar residues" evidence="5">
    <location>
        <begin position="75"/>
        <end position="86"/>
    </location>
</feature>
<dbReference type="NCBIfam" id="TIGR01557">
    <property type="entry name" value="myb_SHAQKYF"/>
    <property type="match status" value="1"/>
</dbReference>
<keyword evidence="3" id="KW-0804">Transcription</keyword>
<evidence type="ECO:0000256" key="4">
    <source>
        <dbReference type="ARBA" id="ARBA00023242"/>
    </source>
</evidence>
<accession>A0ABD2ZSW2</accession>
<dbReference type="SUPFAM" id="SSF46689">
    <property type="entry name" value="Homeodomain-like"/>
    <property type="match status" value="1"/>
</dbReference>
<protein>
    <recommendedName>
        <fullName evidence="6">HTH myb-type domain-containing protein</fullName>
    </recommendedName>
</protein>
<dbReference type="InterPro" id="IPR006447">
    <property type="entry name" value="Myb_dom_plants"/>
</dbReference>
<evidence type="ECO:0000256" key="3">
    <source>
        <dbReference type="ARBA" id="ARBA00023163"/>
    </source>
</evidence>
<dbReference type="GO" id="GO:0005634">
    <property type="term" value="C:nucleus"/>
    <property type="evidence" value="ECO:0007669"/>
    <property type="project" value="UniProtKB-SubCell"/>
</dbReference>
<dbReference type="Gene3D" id="1.10.10.60">
    <property type="entry name" value="Homeodomain-like"/>
    <property type="match status" value="1"/>
</dbReference>
<reference evidence="7 8" key="1">
    <citation type="submission" date="2024-11" db="EMBL/GenBank/DDBJ databases">
        <title>A near-complete genome assembly of Cinchona calisaya.</title>
        <authorList>
            <person name="Lian D.C."/>
            <person name="Zhao X.W."/>
            <person name="Wei L."/>
        </authorList>
    </citation>
    <scope>NUCLEOTIDE SEQUENCE [LARGE SCALE GENOMIC DNA]</scope>
    <source>
        <tissue evidence="7">Nenye</tissue>
    </source>
</reference>
<feature type="domain" description="HTH myb-type" evidence="6">
    <location>
        <begin position="97"/>
        <end position="157"/>
    </location>
</feature>
<gene>
    <name evidence="7" type="ORF">ACH5RR_015335</name>
</gene>
<dbReference type="FunFam" id="1.10.10.60:FF:000002">
    <property type="entry name" value="Myb family transcription factor"/>
    <property type="match status" value="1"/>
</dbReference>
<keyword evidence="2" id="KW-0805">Transcription regulation</keyword>
<name>A0ABD2ZSW2_9GENT</name>
<comment type="caution">
    <text evidence="7">The sequence shown here is derived from an EMBL/GenBank/DDBJ whole genome shotgun (WGS) entry which is preliminary data.</text>
</comment>
<proteinExistence type="predicted"/>
<evidence type="ECO:0000256" key="5">
    <source>
        <dbReference type="SAM" id="MobiDB-lite"/>
    </source>
</evidence>
<keyword evidence="4" id="KW-0539">Nucleus</keyword>
<evidence type="ECO:0000313" key="7">
    <source>
        <dbReference type="EMBL" id="KAL3522501.1"/>
    </source>
</evidence>
<dbReference type="EMBL" id="JBJUIK010000007">
    <property type="protein sequence ID" value="KAL3522501.1"/>
    <property type="molecule type" value="Genomic_DNA"/>
</dbReference>
<keyword evidence="8" id="KW-1185">Reference proteome</keyword>
<comment type="subcellular location">
    <subcellularLocation>
        <location evidence="1">Nucleus</location>
    </subcellularLocation>
</comment>
<evidence type="ECO:0000256" key="2">
    <source>
        <dbReference type="ARBA" id="ARBA00023015"/>
    </source>
</evidence>
<feature type="region of interest" description="Disordered" evidence="5">
    <location>
        <begin position="70"/>
        <end position="93"/>
    </location>
</feature>
<dbReference type="InterPro" id="IPR009057">
    <property type="entry name" value="Homeodomain-like_sf"/>
</dbReference>
<organism evidence="7 8">
    <name type="scientific">Cinchona calisaya</name>
    <dbReference type="NCBI Taxonomy" id="153742"/>
    <lineage>
        <taxon>Eukaryota</taxon>
        <taxon>Viridiplantae</taxon>
        <taxon>Streptophyta</taxon>
        <taxon>Embryophyta</taxon>
        <taxon>Tracheophyta</taxon>
        <taxon>Spermatophyta</taxon>
        <taxon>Magnoliopsida</taxon>
        <taxon>eudicotyledons</taxon>
        <taxon>Gunneridae</taxon>
        <taxon>Pentapetalae</taxon>
        <taxon>asterids</taxon>
        <taxon>lamiids</taxon>
        <taxon>Gentianales</taxon>
        <taxon>Rubiaceae</taxon>
        <taxon>Cinchonoideae</taxon>
        <taxon>Cinchoneae</taxon>
        <taxon>Cinchona</taxon>
    </lineage>
</organism>
<dbReference type="AlphaFoldDB" id="A0ABD2ZSW2"/>
<dbReference type="Proteomes" id="UP001630127">
    <property type="component" value="Unassembled WGS sequence"/>
</dbReference>
<dbReference type="InterPro" id="IPR001005">
    <property type="entry name" value="SANT/Myb"/>
</dbReference>
<evidence type="ECO:0000256" key="1">
    <source>
        <dbReference type="ARBA" id="ARBA00004123"/>
    </source>
</evidence>
<dbReference type="InterPro" id="IPR046955">
    <property type="entry name" value="PHR1-like"/>
</dbReference>
<evidence type="ECO:0000259" key="6">
    <source>
        <dbReference type="PROSITE" id="PS51294"/>
    </source>
</evidence>